<comment type="cofactor">
    <cofactor evidence="11">
        <name>a divalent metal cation</name>
        <dbReference type="ChEBI" id="CHEBI:60240"/>
    </cofactor>
</comment>
<dbReference type="NCBIfam" id="NF003727">
    <property type="entry name" value="PRK05330.1"/>
    <property type="match status" value="1"/>
</dbReference>
<dbReference type="GO" id="GO:0046872">
    <property type="term" value="F:metal ion binding"/>
    <property type="evidence" value="ECO:0007669"/>
    <property type="project" value="UniProtKB-KW"/>
</dbReference>
<dbReference type="GO" id="GO:0004109">
    <property type="term" value="F:coproporphyrinogen oxidase activity"/>
    <property type="evidence" value="ECO:0007669"/>
    <property type="project" value="UniProtKB-UniRule"/>
</dbReference>
<dbReference type="PRINTS" id="PR00073">
    <property type="entry name" value="COPRGNOXDASE"/>
</dbReference>
<dbReference type="PROSITE" id="PS01021">
    <property type="entry name" value="COPROGEN_OXIDASE"/>
    <property type="match status" value="1"/>
</dbReference>
<comment type="subunit">
    <text evidence="4 11">Homodimer.</text>
</comment>
<accession>A0A7G9SUK8</accession>
<feature type="binding site" evidence="11">
    <location>
        <position position="103"/>
    </location>
    <ligand>
        <name>a divalent metal cation</name>
        <dbReference type="ChEBI" id="CHEBI:60240"/>
    </ligand>
</feature>
<dbReference type="Pfam" id="PF01218">
    <property type="entry name" value="Coprogen_oxidas"/>
    <property type="match status" value="1"/>
</dbReference>
<feature type="binding site" evidence="11">
    <location>
        <position position="113"/>
    </location>
    <ligand>
        <name>a divalent metal cation</name>
        <dbReference type="ChEBI" id="CHEBI:60240"/>
    </ligand>
</feature>
<feature type="binding site" evidence="11">
    <location>
        <position position="152"/>
    </location>
    <ligand>
        <name>a divalent metal cation</name>
        <dbReference type="ChEBI" id="CHEBI:60240"/>
    </ligand>
</feature>
<dbReference type="PIRSF" id="PIRSF000166">
    <property type="entry name" value="Coproporphyri_ox"/>
    <property type="match status" value="1"/>
</dbReference>
<evidence type="ECO:0000256" key="6">
    <source>
        <dbReference type="ARBA" id="ARBA00023002"/>
    </source>
</evidence>
<dbReference type="GO" id="GO:0042803">
    <property type="term" value="F:protein homodimerization activity"/>
    <property type="evidence" value="ECO:0007669"/>
    <property type="project" value="UniProtKB-UniRule"/>
</dbReference>
<dbReference type="EMBL" id="CP060719">
    <property type="protein sequence ID" value="QNN71533.1"/>
    <property type="molecule type" value="Genomic_DNA"/>
</dbReference>
<dbReference type="SUPFAM" id="SSF102886">
    <property type="entry name" value="Coproporphyrinogen III oxidase"/>
    <property type="match status" value="1"/>
</dbReference>
<dbReference type="Gene3D" id="3.40.1500.10">
    <property type="entry name" value="Coproporphyrinogen III oxidase, aerobic"/>
    <property type="match status" value="1"/>
</dbReference>
<dbReference type="PANTHER" id="PTHR10755">
    <property type="entry name" value="COPROPORPHYRINOGEN III OXIDASE, MITOCHONDRIAL"/>
    <property type="match status" value="1"/>
</dbReference>
<evidence type="ECO:0000313" key="13">
    <source>
        <dbReference type="Proteomes" id="UP000515804"/>
    </source>
</evidence>
<dbReference type="EC" id="1.3.3.3" evidence="11"/>
<comment type="function">
    <text evidence="10 11">Involved in the heme biosynthesis. Catalyzes the aerobic oxidative decarboxylation of propionate groups of rings A and B of coproporphyrinogen-III to yield the vinyl groups in protoporphyrinogen-IX.</text>
</comment>
<evidence type="ECO:0000313" key="12">
    <source>
        <dbReference type="EMBL" id="QNN71533.1"/>
    </source>
</evidence>
<comment type="catalytic activity">
    <reaction evidence="9 11">
        <text>coproporphyrinogen III + O2 + 2 H(+) = protoporphyrinogen IX + 2 CO2 + 2 H2O</text>
        <dbReference type="Rhea" id="RHEA:18257"/>
        <dbReference type="ChEBI" id="CHEBI:15377"/>
        <dbReference type="ChEBI" id="CHEBI:15378"/>
        <dbReference type="ChEBI" id="CHEBI:15379"/>
        <dbReference type="ChEBI" id="CHEBI:16526"/>
        <dbReference type="ChEBI" id="CHEBI:57307"/>
        <dbReference type="ChEBI" id="CHEBI:57309"/>
        <dbReference type="EC" id="1.3.3.3"/>
    </reaction>
</comment>
<keyword evidence="11" id="KW-0479">Metal-binding</keyword>
<evidence type="ECO:0000256" key="10">
    <source>
        <dbReference type="ARBA" id="ARBA00059657"/>
    </source>
</evidence>
<sequence>MPDIDLVRDYLTGLQDRICAAIERADGSARFVEDAWQRDPDDASTHLRGGGRTRILRGGAVFEQAGIGFSDVSGTKLPPSATAARPELEGASWRAVGVSLVFHPRNPYLPTTHANVRHFRAERDGETVAWWFGGGFDLTPFYPFDEDVRHWHRTARDLCEPFGGSERYAAHKRWCDEYFVLKHRNETRGVGGLFFDDLHGDFDSDFGYMQAVGNGFLHAYLPIVERRKDMSFGERERQFQLYRRGRYVEFNLVFDRGTLFGLQSGGRTESILMSLPPLVRWEYGYTPEAASDEARLADYLRPRDWLGESA</sequence>
<evidence type="ECO:0000256" key="1">
    <source>
        <dbReference type="ARBA" id="ARBA00004496"/>
    </source>
</evidence>
<feature type="binding site" evidence="11">
    <location>
        <position position="183"/>
    </location>
    <ligand>
        <name>a divalent metal cation</name>
        <dbReference type="ChEBI" id="CHEBI:60240"/>
    </ligand>
</feature>
<feature type="site" description="Important for dimerization" evidence="11">
    <location>
        <position position="183"/>
    </location>
</feature>
<dbReference type="AlphaFoldDB" id="A0A7G9SUK8"/>
<dbReference type="InterPro" id="IPR018375">
    <property type="entry name" value="Coprogen_oxidase_CS"/>
</dbReference>
<dbReference type="InterPro" id="IPR001260">
    <property type="entry name" value="Coprogen_oxidase_aer"/>
</dbReference>
<dbReference type="UniPathway" id="UPA00251">
    <property type="reaction ID" value="UER00322"/>
</dbReference>
<keyword evidence="13" id="KW-1185">Reference proteome</keyword>
<dbReference type="KEGG" id="tcn:H9L16_04345"/>
<evidence type="ECO:0000256" key="5">
    <source>
        <dbReference type="ARBA" id="ARBA00022490"/>
    </source>
</evidence>
<evidence type="ECO:0000256" key="7">
    <source>
        <dbReference type="ARBA" id="ARBA00023133"/>
    </source>
</evidence>
<comment type="subcellular location">
    <subcellularLocation>
        <location evidence="1 11">Cytoplasm</location>
    </subcellularLocation>
</comment>
<dbReference type="FunFam" id="3.40.1500.10:FF:000001">
    <property type="entry name" value="Oxygen-dependent coproporphyrinogen-III oxidase"/>
    <property type="match status" value="1"/>
</dbReference>
<evidence type="ECO:0000256" key="9">
    <source>
        <dbReference type="ARBA" id="ARBA00049102"/>
    </source>
</evidence>
<dbReference type="GO" id="GO:0006782">
    <property type="term" value="P:protoporphyrinogen IX biosynthetic process"/>
    <property type="evidence" value="ECO:0007669"/>
    <property type="project" value="UniProtKB-UniRule"/>
</dbReference>
<feature type="binding site" evidence="11">
    <location>
        <position position="99"/>
    </location>
    <ligand>
        <name>substrate</name>
    </ligand>
</feature>
<feature type="region of interest" description="Important for dimerization" evidence="11">
    <location>
        <begin position="247"/>
        <end position="282"/>
    </location>
</feature>
<dbReference type="Proteomes" id="UP000515804">
    <property type="component" value="Chromosome"/>
</dbReference>
<evidence type="ECO:0000256" key="11">
    <source>
        <dbReference type="HAMAP-Rule" id="MF_00333"/>
    </source>
</evidence>
<name>A0A7G9SUK8_9GAMM</name>
<evidence type="ECO:0000256" key="2">
    <source>
        <dbReference type="ARBA" id="ARBA00005168"/>
    </source>
</evidence>
<dbReference type="InterPro" id="IPR036406">
    <property type="entry name" value="Coprogen_oxidase_aer_sf"/>
</dbReference>
<feature type="binding site" evidence="11">
    <location>
        <begin position="115"/>
        <end position="117"/>
    </location>
    <ligand>
        <name>substrate</name>
    </ligand>
</feature>
<evidence type="ECO:0000256" key="3">
    <source>
        <dbReference type="ARBA" id="ARBA00010644"/>
    </source>
</evidence>
<comment type="similarity">
    <text evidence="3 11">Belongs to the aerobic coproporphyrinogen-III oxidase family.</text>
</comment>
<evidence type="ECO:0000256" key="4">
    <source>
        <dbReference type="ARBA" id="ARBA00011738"/>
    </source>
</evidence>
<protein>
    <recommendedName>
        <fullName evidence="11">Oxygen-dependent coproporphyrinogen-III oxidase</fullName>
        <shortName evidence="11">CPO</shortName>
        <shortName evidence="11">Coprogen oxidase</shortName>
        <shortName evidence="11">Coproporphyrinogenase</shortName>
        <ecNumber evidence="11">1.3.3.3</ecNumber>
    </recommendedName>
</protein>
<keyword evidence="5 11" id="KW-0963">Cytoplasm</keyword>
<keyword evidence="7 11" id="KW-0350">Heme biosynthesis</keyword>
<dbReference type="GO" id="GO:0005737">
    <property type="term" value="C:cytoplasm"/>
    <property type="evidence" value="ECO:0007669"/>
    <property type="project" value="UniProtKB-SubCell"/>
</dbReference>
<reference evidence="12 13" key="1">
    <citation type="submission" date="2020-08" db="EMBL/GenBank/DDBJ databases">
        <title>Genome sequence of Thermomonas carbonis KCTC 42013T.</title>
        <authorList>
            <person name="Hyun D.-W."/>
            <person name="Bae J.-W."/>
        </authorList>
    </citation>
    <scope>NUCLEOTIDE SEQUENCE [LARGE SCALE GENOMIC DNA]</scope>
    <source>
        <strain evidence="12 13">KCTC 42013</strain>
    </source>
</reference>
<dbReference type="HAMAP" id="MF_00333">
    <property type="entry name" value="Coprogen_oxidas"/>
    <property type="match status" value="1"/>
</dbReference>
<dbReference type="PANTHER" id="PTHR10755:SF0">
    <property type="entry name" value="OXYGEN-DEPENDENT COPROPORPHYRINOGEN-III OXIDASE, MITOCHONDRIAL"/>
    <property type="match status" value="1"/>
</dbReference>
<gene>
    <name evidence="11 12" type="primary">hemF</name>
    <name evidence="12" type="ORF">H9L16_04345</name>
</gene>
<organism evidence="12 13">
    <name type="scientific">Thermomonas carbonis</name>
    <dbReference type="NCBI Taxonomy" id="1463158"/>
    <lineage>
        <taxon>Bacteria</taxon>
        <taxon>Pseudomonadati</taxon>
        <taxon>Pseudomonadota</taxon>
        <taxon>Gammaproteobacteria</taxon>
        <taxon>Lysobacterales</taxon>
        <taxon>Lysobacteraceae</taxon>
        <taxon>Thermomonas</taxon>
    </lineage>
</organism>
<proteinExistence type="inferred from homology"/>
<keyword evidence="6 11" id="KW-0560">Oxidoreductase</keyword>
<keyword evidence="8 11" id="KW-0627">Porphyrin biosynthesis</keyword>
<feature type="binding site" evidence="11">
    <location>
        <begin position="265"/>
        <end position="267"/>
    </location>
    <ligand>
        <name>substrate</name>
    </ligand>
</feature>
<comment type="pathway">
    <text evidence="2 11">Porphyrin-containing compound metabolism; protoporphyrin-IX biosynthesis; protoporphyrinogen-IX from coproporphyrinogen-III (O2 route): step 1/1.</text>
</comment>
<feature type="active site" description="Proton donor" evidence="11">
    <location>
        <position position="113"/>
    </location>
</feature>
<evidence type="ECO:0000256" key="8">
    <source>
        <dbReference type="ARBA" id="ARBA00023244"/>
    </source>
</evidence>